<dbReference type="InterPro" id="IPR006592">
    <property type="entry name" value="RNA_pol_N"/>
</dbReference>
<keyword evidence="4" id="KW-0240">DNA-directed RNA polymerase</keyword>
<keyword evidence="6" id="KW-0548">Nucleotidyltransferase</keyword>
<dbReference type="GO" id="GO:0003899">
    <property type="term" value="F:DNA-directed RNA polymerase activity"/>
    <property type="evidence" value="ECO:0007669"/>
    <property type="project" value="UniProtKB-EC"/>
</dbReference>
<dbReference type="Gene3D" id="3.30.1490.180">
    <property type="entry name" value="RNA polymerase ii"/>
    <property type="match status" value="1"/>
</dbReference>
<evidence type="ECO:0000256" key="9">
    <source>
        <dbReference type="ARBA" id="ARBA00046483"/>
    </source>
</evidence>
<comment type="similarity">
    <text evidence="1">Belongs to the poxviridae DNA-directed RNA polymerase 147 kDa subunit family.</text>
</comment>
<dbReference type="Gene3D" id="4.10.860.120">
    <property type="entry name" value="RNA polymerase II, clamp domain"/>
    <property type="match status" value="1"/>
</dbReference>
<dbReference type="Pfam" id="PF05000">
    <property type="entry name" value="RNA_pol_Rpb1_4"/>
    <property type="match status" value="1"/>
</dbReference>
<dbReference type="GO" id="GO:0003677">
    <property type="term" value="F:DNA binding"/>
    <property type="evidence" value="ECO:0007669"/>
    <property type="project" value="InterPro"/>
</dbReference>
<reference evidence="12" key="1">
    <citation type="submission" date="2009-03" db="EMBL/GenBank/DDBJ databases">
        <title>The Phylogenetics and Ecology of the Orthopoxviruses Endemic to North America.</title>
        <authorList>
            <person name="Emerson G.L."/>
            <person name="Li Y."/>
            <person name="Olsen-Rasmussen M."/>
            <person name="Khristova M."/>
            <person name="Govil D."/>
            <person name="Sammons S.A."/>
            <person name="Regnery R."/>
            <person name="Karem K."/>
            <person name="Damon I.K."/>
            <person name="Carroll D.S."/>
        </authorList>
    </citation>
    <scope>NUCLEOTIDE SEQUENCE</scope>
    <source>
        <strain evidence="12">Maryland 85a</strain>
    </source>
</reference>
<dbReference type="InterPro" id="IPR045867">
    <property type="entry name" value="DNA-dir_RpoC_beta_prime"/>
</dbReference>
<organismHost>
    <name type="scientific">Procyon lotor</name>
    <name type="common">Raccoon</name>
    <dbReference type="NCBI Taxonomy" id="9654"/>
</organismHost>
<evidence type="ECO:0000256" key="8">
    <source>
        <dbReference type="ARBA" id="ARBA00034678"/>
    </source>
</evidence>
<sequence>MINLKCKHYYFYSYNKKGKLIVITFVSLKETDLIKMAVISKVTYSLYDQKEINATDIIISHVRNDDDIGTVKDGRLGAMDGALCKTCGKTELECFGHWGKVSIYKTHIVKPEFISEIIRLLNHICIHCGLLRSREPYSDDINLKELPSSALRRLKDKILSKKKSCWNSECMQPYQKITFSKKKVCFVNKLDDITVPNSLIYQKLISIHEKFWPLLEIHQYPANLFYTEYFPIPPLIIRPAISFWIDSIPKETNELTYLLGMIVKNCNLNADEQVIQKAVIEYDDIKIISNNTTSINLSYITSGKNNMIRSYIVARRKDQTARSVIGPSTSITINEVGMPGYIRNTLTEKIFVNAFTVDKVKELLASNQVKFYFNKRLNQLTRIRQGKFIKNKIHLLPGDWVEVAVREYTSIIFGRQPSLHRYNVIASSIRATDGDTIRISPGIANSQNADFDGDEEWMILEQNPKAVIEQSILMYPTTLLKHDVHGAPVYGSIQDEIIAAYSLFRMEDLCLDEVLNILGKYGRDFDAKGKCKFSGRDIYTYLIGEKINYPGLLKDGEIIANDVDSNFVVAMRHLSLAGLLSDHKSNVEGINFIIKSSYVFKRYLSIYGFGVTFRDLRPNSTFTNKLEAINVEKIELIKEAYTKYLKDVMDGKIVPLSKTLEADYVESMLSNLTNLNIREIEDYMRQTLIDDPDNNLLKMAKAGYKVNPTELMYILGTYGQQRIDGEPAETRVLGRVLPYYLPDSKDPEGRGYILNSLTKGLTGSQYYFSMLVARSQSTDIVCETSRTGTLARKIIKKMEDMVVDGYGQVVIGNTLIKYAANYTKILGSVCKPVDLIYPDESMTWYLEISALWSKIKQGFVYSQKQKLAKKTLAPFNFLVFVKPTTEDKAIKVKDLYDMIHNVIDDVKEKYFFTVSNIDFMEYIFLTHLNPSRIRITKETAITIFEKFYEKLNYTLGGGTPIGIISAQVLSEKFTQQALSSFHTTEKSGAVKQKLGFNEFNNLTNLSKNKTEIITLVSDDISKLQSVKINFEFVCLGELNPTITLQKEKDRYVVDIIVNRLYIKRAEITELVVEHMIERFISFSVIVKEWGMETFIDDDNNIRFTIYLNCVEPEELNLSKFMMVLPGAANKGKISKFKIPISDYTGYDDFNQTRKLNKMTVELMNLKELGSFDLENVIVYPGVWNTYDIFGIEAARGYLCEAMLNTYGEGFDYLYQPCDLLASLLCASYEPESVNKFKFGAASTLKRATFGDNKALLNAALHKKSEPISDNSSCHFFSKVPNIGTGYYKYFINLGLLMRMERKLSDKISSQKIKEMEETEEF</sequence>
<dbReference type="EC" id="2.7.7.6" evidence="2"/>
<evidence type="ECO:0000256" key="7">
    <source>
        <dbReference type="ARBA" id="ARBA00023163"/>
    </source>
</evidence>
<evidence type="ECO:0000256" key="6">
    <source>
        <dbReference type="ARBA" id="ARBA00022695"/>
    </source>
</evidence>
<evidence type="ECO:0000256" key="5">
    <source>
        <dbReference type="ARBA" id="ARBA00022679"/>
    </source>
</evidence>
<comment type="function">
    <text evidence="8">Part of the DNA-dependent RNA polymerase which catalyzes the transcription of viral DNA into RNA using the four ribonucleoside triphosphates as substrates. Responsible for the transcription of early, intermediate and late genes. DNA-dependent RNA polymerase associates with the early transcription factor (ETF), itself composed of OPG118 and OPG133, thereby allowing the early genes transcription. Late transcription, and probably also intermediate transcription, require newly synthesized RNA polymerase.</text>
</comment>
<dbReference type="GO" id="GO:0006351">
    <property type="term" value="P:DNA-templated transcription"/>
    <property type="evidence" value="ECO:0007669"/>
    <property type="project" value="InterPro"/>
</dbReference>
<dbReference type="Pfam" id="PF00623">
    <property type="entry name" value="RNA_pol_Rpb1_2"/>
    <property type="match status" value="1"/>
</dbReference>
<dbReference type="EMBL" id="FJ807748">
    <property type="protein sequence ID" value="ACN81881.1"/>
    <property type="molecule type" value="Genomic_DNA"/>
</dbReference>
<dbReference type="Pfam" id="PF04983">
    <property type="entry name" value="RNA_pol_Rpb1_3"/>
    <property type="match status" value="1"/>
</dbReference>
<accession>D5FLE6</accession>
<comment type="catalytic activity">
    <reaction evidence="10">
        <text>RNA(n) + a ribonucleoside 5'-triphosphate = RNA(n+1) + diphosphate</text>
        <dbReference type="Rhea" id="RHEA:21248"/>
        <dbReference type="Rhea" id="RHEA-COMP:14527"/>
        <dbReference type="Rhea" id="RHEA-COMP:17342"/>
        <dbReference type="ChEBI" id="CHEBI:33019"/>
        <dbReference type="ChEBI" id="CHEBI:61557"/>
        <dbReference type="ChEBI" id="CHEBI:140395"/>
        <dbReference type="EC" id="2.7.7.6"/>
    </reaction>
</comment>
<dbReference type="SMART" id="SM00663">
    <property type="entry name" value="RPOLA_N"/>
    <property type="match status" value="1"/>
</dbReference>
<protein>
    <recommendedName>
        <fullName evidence="3">DNA-directed RNA polymerase 147 kDa polypeptide</fullName>
        <ecNumber evidence="2">2.7.7.6</ecNumber>
    </recommendedName>
</protein>
<organism evidence="12">
    <name type="scientific">Raccoon poxvirus</name>
    <name type="common">RCN</name>
    <dbReference type="NCBI Taxonomy" id="10256"/>
    <lineage>
        <taxon>Viruses</taxon>
        <taxon>Varidnaviria</taxon>
        <taxon>Bamfordvirae</taxon>
        <taxon>Nucleocytoviricota</taxon>
        <taxon>Pokkesviricetes</taxon>
        <taxon>Chitovirales</taxon>
        <taxon>Poxviridae</taxon>
        <taxon>Chordopoxvirinae</taxon>
        <taxon>Orthopoxvirus</taxon>
        <taxon>Orthopoxvirus raccoonpox</taxon>
    </lineage>
</organism>
<dbReference type="SMR" id="D5FLE6"/>
<dbReference type="SUPFAM" id="SSF64484">
    <property type="entry name" value="beta and beta-prime subunits of DNA dependent RNA-polymerase"/>
    <property type="match status" value="1"/>
</dbReference>
<evidence type="ECO:0000256" key="2">
    <source>
        <dbReference type="ARBA" id="ARBA00012418"/>
    </source>
</evidence>
<feature type="domain" description="RNA polymerase N-terminal" evidence="11">
    <location>
        <begin position="223"/>
        <end position="504"/>
    </location>
</feature>
<dbReference type="InterPro" id="IPR007083">
    <property type="entry name" value="RNA_pol_Rpb1_4"/>
</dbReference>
<dbReference type="Gene3D" id="1.10.132.30">
    <property type="match status" value="1"/>
</dbReference>
<dbReference type="InterPro" id="IPR007066">
    <property type="entry name" value="RNA_pol_Rpb1_3"/>
</dbReference>
<keyword evidence="5" id="KW-0808">Transferase</keyword>
<dbReference type="InterPro" id="IPR007081">
    <property type="entry name" value="RNA_pol_Rpb1_5"/>
</dbReference>
<name>D5FLE6_RACVI</name>
<dbReference type="InterPro" id="IPR038120">
    <property type="entry name" value="Rpb1_funnel_sf"/>
</dbReference>
<proteinExistence type="inferred from homology"/>
<dbReference type="InterPro" id="IPR000722">
    <property type="entry name" value="RNA_pol_asu"/>
</dbReference>
<comment type="subunit">
    <text evidence="9">The DNA-dependent RNA polymerase used for intermediate and late genes expression consists of eight subunits Rpo30/OPG66, Rpo7/OPG90, Rpo22/OPG103, Rpo147/OPG105, Rpo18/OPG119, Rpo19/OPG131, Rpo132/OPG151 and Rpo35/OPG156. The same holoenzyme, with the addition of the transcription-specificity factor OPG109, is used for early gene expression.</text>
</comment>
<dbReference type="PANTHER" id="PTHR19376">
    <property type="entry name" value="DNA-DIRECTED RNA POLYMERASE"/>
    <property type="match status" value="1"/>
</dbReference>
<evidence type="ECO:0000256" key="10">
    <source>
        <dbReference type="ARBA" id="ARBA00048552"/>
    </source>
</evidence>
<evidence type="ECO:0000256" key="4">
    <source>
        <dbReference type="ARBA" id="ARBA00022478"/>
    </source>
</evidence>
<keyword evidence="7" id="KW-0804">Transcription</keyword>
<dbReference type="Pfam" id="PF04998">
    <property type="entry name" value="RNA_pol_Rpb1_5"/>
    <property type="match status" value="1"/>
</dbReference>
<dbReference type="InterPro" id="IPR007080">
    <property type="entry name" value="RNA_pol_Rpb1_1"/>
</dbReference>
<dbReference type="GO" id="GO:0000428">
    <property type="term" value="C:DNA-directed RNA polymerase complex"/>
    <property type="evidence" value="ECO:0007669"/>
    <property type="project" value="UniProtKB-KW"/>
</dbReference>
<dbReference type="Gene3D" id="2.40.40.20">
    <property type="match status" value="1"/>
</dbReference>
<evidence type="ECO:0000256" key="1">
    <source>
        <dbReference type="ARBA" id="ARBA00006884"/>
    </source>
</evidence>
<evidence type="ECO:0000259" key="11">
    <source>
        <dbReference type="SMART" id="SM00663"/>
    </source>
</evidence>
<dbReference type="Pfam" id="PF04997">
    <property type="entry name" value="RNA_pol_Rpb1_1"/>
    <property type="match status" value="1"/>
</dbReference>
<evidence type="ECO:0000256" key="3">
    <source>
        <dbReference type="ARBA" id="ARBA00021673"/>
    </source>
</evidence>
<dbReference type="InterPro" id="IPR044893">
    <property type="entry name" value="RNA_pol_Rpb1_clamp_domain"/>
</dbReference>
<dbReference type="PANTHER" id="PTHR19376:SF32">
    <property type="entry name" value="DNA-DIRECTED RNA POLYMERASE III SUBUNIT RPC1"/>
    <property type="match status" value="1"/>
</dbReference>
<evidence type="ECO:0000313" key="12">
    <source>
        <dbReference type="EMBL" id="ACN81881.1"/>
    </source>
</evidence>
<dbReference type="Gene3D" id="6.10.250.2940">
    <property type="match status" value="1"/>
</dbReference>